<gene>
    <name evidence="4" type="ORF">E8A74_06520</name>
</gene>
<evidence type="ECO:0000256" key="1">
    <source>
        <dbReference type="SAM" id="MobiDB-lite"/>
    </source>
</evidence>
<dbReference type="EMBL" id="SSMQ01000005">
    <property type="protein sequence ID" value="TKD11786.1"/>
    <property type="molecule type" value="Genomic_DNA"/>
</dbReference>
<dbReference type="SUPFAM" id="SSF63829">
    <property type="entry name" value="Calcium-dependent phosphotriesterase"/>
    <property type="match status" value="1"/>
</dbReference>
<dbReference type="AlphaFoldDB" id="A0A4V6WQT8"/>
<evidence type="ECO:0000256" key="2">
    <source>
        <dbReference type="SAM" id="SignalP"/>
    </source>
</evidence>
<accession>A0A4V6WQT8</accession>
<dbReference type="Pfam" id="PF08450">
    <property type="entry name" value="SGL"/>
    <property type="match status" value="1"/>
</dbReference>
<dbReference type="OrthoDB" id="9768084at2"/>
<dbReference type="InterPro" id="IPR011042">
    <property type="entry name" value="6-blade_b-propeller_TolB-like"/>
</dbReference>
<evidence type="ECO:0000313" key="4">
    <source>
        <dbReference type="EMBL" id="TKD11786.1"/>
    </source>
</evidence>
<keyword evidence="2" id="KW-0732">Signal</keyword>
<sequence>MHSRSLSIAIVSFLVSTSALVAGCSDDPAPASTQSTSSGSGGSGGAGGHGGNGGTGGDGGGGGSSSAPEVVAAFDPMKGEYVEGLDIKDGVAYVGAVLTGQILKVDLATGAISPFGAMPAFSQNGGALVGLTLGPDGAVYGALNITAAGGPQTGIYRIAPAGGDATLFASDPAMIFNNDLRFDAADDLFVSDSMSGAIFKVSKDGGTVSKWVEDMLLTPDPAICGVQTNFHLGINGFVRAGDAYYATNTDRASIVKIPVNADGSAGKPEVFLATDCATLSGADGIAVDPSTGDLIVAINYKETILRIGMDKSVKSIASGEPLQSPASLVLDDKTLYITNAAFAALASDPSKAKPSLAKLVLP</sequence>
<comment type="caution">
    <text evidence="4">The sequence shown here is derived from an EMBL/GenBank/DDBJ whole genome shotgun (WGS) entry which is preliminary data.</text>
</comment>
<organism evidence="4 5">
    <name type="scientific">Polyangium fumosum</name>
    <dbReference type="NCBI Taxonomy" id="889272"/>
    <lineage>
        <taxon>Bacteria</taxon>
        <taxon>Pseudomonadati</taxon>
        <taxon>Myxococcota</taxon>
        <taxon>Polyangia</taxon>
        <taxon>Polyangiales</taxon>
        <taxon>Polyangiaceae</taxon>
        <taxon>Polyangium</taxon>
    </lineage>
</organism>
<feature type="signal peptide" evidence="2">
    <location>
        <begin position="1"/>
        <end position="21"/>
    </location>
</feature>
<name>A0A4V6WQT8_9BACT</name>
<keyword evidence="5" id="KW-1185">Reference proteome</keyword>
<evidence type="ECO:0000259" key="3">
    <source>
        <dbReference type="Pfam" id="PF08450"/>
    </source>
</evidence>
<proteinExistence type="predicted"/>
<feature type="region of interest" description="Disordered" evidence="1">
    <location>
        <begin position="27"/>
        <end position="69"/>
    </location>
</feature>
<dbReference type="Gene3D" id="2.120.10.30">
    <property type="entry name" value="TolB, C-terminal domain"/>
    <property type="match status" value="1"/>
</dbReference>
<feature type="compositionally biased region" description="Gly residues" evidence="1">
    <location>
        <begin position="39"/>
        <end position="64"/>
    </location>
</feature>
<dbReference type="InterPro" id="IPR013658">
    <property type="entry name" value="SGL"/>
</dbReference>
<dbReference type="RefSeq" id="WP_136928060.1">
    <property type="nucleotide sequence ID" value="NZ_SSMQ01000005.1"/>
</dbReference>
<evidence type="ECO:0000313" key="5">
    <source>
        <dbReference type="Proteomes" id="UP000309215"/>
    </source>
</evidence>
<reference evidence="4 5" key="1">
    <citation type="submission" date="2019-04" db="EMBL/GenBank/DDBJ databases">
        <authorList>
            <person name="Li Y."/>
            <person name="Wang J."/>
        </authorList>
    </citation>
    <scope>NUCLEOTIDE SEQUENCE [LARGE SCALE GENOMIC DNA]</scope>
    <source>
        <strain evidence="4 5">DSM 14668</strain>
    </source>
</reference>
<dbReference type="PROSITE" id="PS51257">
    <property type="entry name" value="PROKAR_LIPOPROTEIN"/>
    <property type="match status" value="1"/>
</dbReference>
<feature type="domain" description="SMP-30/Gluconolactonase/LRE-like region" evidence="3">
    <location>
        <begin position="237"/>
        <end position="340"/>
    </location>
</feature>
<protein>
    <recommendedName>
        <fullName evidence="3">SMP-30/Gluconolactonase/LRE-like region domain-containing protein</fullName>
    </recommendedName>
</protein>
<feature type="chain" id="PRO_5020963763" description="SMP-30/Gluconolactonase/LRE-like region domain-containing protein" evidence="2">
    <location>
        <begin position="22"/>
        <end position="362"/>
    </location>
</feature>
<dbReference type="Proteomes" id="UP000309215">
    <property type="component" value="Unassembled WGS sequence"/>
</dbReference>